<keyword evidence="5" id="KW-1185">Reference proteome</keyword>
<evidence type="ECO:0000313" key="5">
    <source>
        <dbReference type="Proteomes" id="UP001320148"/>
    </source>
</evidence>
<evidence type="ECO:0000256" key="3">
    <source>
        <dbReference type="ARBA" id="ARBA00023004"/>
    </source>
</evidence>
<keyword evidence="2" id="KW-0479">Metal-binding</keyword>
<dbReference type="Proteomes" id="UP001320148">
    <property type="component" value="Chromosome"/>
</dbReference>
<dbReference type="Pfam" id="PF01924">
    <property type="entry name" value="HypD"/>
    <property type="match status" value="1"/>
</dbReference>
<dbReference type="PANTHER" id="PTHR30149:SF0">
    <property type="entry name" value="HYDROGENASE MATURATION FACTOR HYPD"/>
    <property type="match status" value="1"/>
</dbReference>
<evidence type="ECO:0000313" key="4">
    <source>
        <dbReference type="EMBL" id="BCS96773.1"/>
    </source>
</evidence>
<organism evidence="4 5">
    <name type="scientific">Desulfoluna limicola</name>
    <dbReference type="NCBI Taxonomy" id="2810562"/>
    <lineage>
        <taxon>Bacteria</taxon>
        <taxon>Pseudomonadati</taxon>
        <taxon>Thermodesulfobacteriota</taxon>
        <taxon>Desulfobacteria</taxon>
        <taxon>Desulfobacterales</taxon>
        <taxon>Desulfolunaceae</taxon>
        <taxon>Desulfoluna</taxon>
    </lineage>
</organism>
<reference evidence="4 5" key="1">
    <citation type="submission" date="2021-02" db="EMBL/GenBank/DDBJ databases">
        <title>Complete genome of Desulfoluna sp. strain ASN36.</title>
        <authorList>
            <person name="Takahashi A."/>
            <person name="Kojima H."/>
            <person name="Fukui M."/>
        </authorList>
    </citation>
    <scope>NUCLEOTIDE SEQUENCE [LARGE SCALE GENOMIC DNA]</scope>
    <source>
        <strain evidence="4 5">ASN36</strain>
    </source>
</reference>
<comment type="similarity">
    <text evidence="1">Belongs to the HypD family.</text>
</comment>
<dbReference type="PANTHER" id="PTHR30149">
    <property type="entry name" value="HYDROGENASE PROTEIN ASSEMBLY PROTEIN HYPD"/>
    <property type="match status" value="1"/>
</dbReference>
<dbReference type="Gene3D" id="3.40.50.11740">
    <property type="entry name" value="HypD, alpha/beta domain 2"/>
    <property type="match status" value="2"/>
</dbReference>
<name>A0ABM7PGR7_9BACT</name>
<keyword evidence="3" id="KW-0408">Iron</keyword>
<sequence>MEKIHQATTAPITIMEVCGTHTMSIFRHGIKNILPEAITLLSGPGCPVCVTPQGEIDAVMELAARDEVILTTFGDLLRVPGRHGSLYDMRAKGADIRMVYSPMDAVAMAKANPDREVVFTGIGFETTAPTTALALLDAKKKCIKNFSLFSQHKLTPPALSAVLQGAGKRIDALLLPGHVSVIIGEEGFQNVFQDHPMPSAVTGFEPVDILGAILSIMKMKASKKTTLTNLYGRAVQPEGNPRARGIMGTVFEVNDSTWRGIGEIPRSGLAIQGAFAPFDARKKFGVHVEESASPKGCKCGEILTARMTPPECPLFGSLCTPSKPVGPCMVSSEGSCAAAFKYGN</sequence>
<dbReference type="PIRSF" id="PIRSF005622">
    <property type="entry name" value="Hydrgn_mat_hypD"/>
    <property type="match status" value="1"/>
</dbReference>
<dbReference type="InterPro" id="IPR002780">
    <property type="entry name" value="Hyd_form_HypD"/>
</dbReference>
<evidence type="ECO:0000256" key="1">
    <source>
        <dbReference type="ARBA" id="ARBA00007888"/>
    </source>
</evidence>
<accession>A0ABM7PGR7</accession>
<dbReference type="NCBIfam" id="TIGR00075">
    <property type="entry name" value="hypD"/>
    <property type="match status" value="1"/>
</dbReference>
<proteinExistence type="inferred from homology"/>
<evidence type="ECO:0000256" key="2">
    <source>
        <dbReference type="ARBA" id="ARBA00022723"/>
    </source>
</evidence>
<dbReference type="InterPro" id="IPR042244">
    <property type="entry name" value="HypD_2_sf"/>
</dbReference>
<protein>
    <submittedName>
        <fullName evidence="4">Hydrogenase formation protein HypD</fullName>
    </submittedName>
</protein>
<gene>
    <name evidence="4" type="primary">hypD</name>
    <name evidence="4" type="ORF">DSLASN_24050</name>
</gene>
<dbReference type="EMBL" id="AP024488">
    <property type="protein sequence ID" value="BCS96773.1"/>
    <property type="molecule type" value="Genomic_DNA"/>
</dbReference>
<dbReference type="InterPro" id="IPR042243">
    <property type="entry name" value="HypD_1"/>
</dbReference>
<dbReference type="Gene3D" id="6.10.20.100">
    <property type="match status" value="1"/>
</dbReference>